<sequence length="463" mass="52109">MEFSNPNLQSSDFSLLNASDSQIQNPSYSLSIPSEPPELGNWFPSYKYESPVLDSDDNFEESVFEEKVVRKEKILIDDCERGKEESLREFGEKGEKDEVLVGDDKGGNQSSSECNLDLSPFSCDLNGRELKGDSVVCLPDLLEPIDVKNWFPSYVYESPALDTNDGFKDSLNKESECEEDRFIVDESNREKAEGYVKLKRTTKRDGVESSNGLANCGNYCGNNQLEKQLLNKNGRGSGEVKHILSDKSNMCFGSTLEQCSSNETMRNPVLNPAKEVELSSLDQENPQCVHSFSREIGIRPLHMQGRTCSNDRELSQKLMCRMENIKDSEAKGRQVAGHLSSKNDRKSDLVNEATRESTHGFKDKENDGKEISKDGFVTTRKGRYSKANAENLQKIPKETGRQTVSQSGGEDSVVERKALSERTNFDLSGVTEIVGKWQCPQKRKPNLGPPLKQLRLERWVQRK</sequence>
<feature type="compositionally biased region" description="Basic and acidic residues" evidence="1">
    <location>
        <begin position="341"/>
        <end position="373"/>
    </location>
</feature>
<gene>
    <name evidence="2" type="ORF">L484_024020</name>
</gene>
<dbReference type="EMBL" id="KE345347">
    <property type="protein sequence ID" value="EXC02056.1"/>
    <property type="molecule type" value="Genomic_DNA"/>
</dbReference>
<dbReference type="Proteomes" id="UP000030645">
    <property type="component" value="Unassembled WGS sequence"/>
</dbReference>
<evidence type="ECO:0000313" key="2">
    <source>
        <dbReference type="EMBL" id="EXC02056.1"/>
    </source>
</evidence>
<name>W9RPJ9_9ROSA</name>
<dbReference type="STRING" id="981085.W9RPJ9"/>
<feature type="region of interest" description="Disordered" evidence="1">
    <location>
        <begin position="329"/>
        <end position="416"/>
    </location>
</feature>
<evidence type="ECO:0000256" key="1">
    <source>
        <dbReference type="SAM" id="MobiDB-lite"/>
    </source>
</evidence>
<dbReference type="PANTHER" id="PTHR36368">
    <property type="entry name" value="ATP-DEPENDENT CASEINOLYTIC PROTEASE/CROTONASE FAMILY PROTEIN"/>
    <property type="match status" value="1"/>
</dbReference>
<reference evidence="3" key="1">
    <citation type="submission" date="2013-01" db="EMBL/GenBank/DDBJ databases">
        <title>Draft Genome Sequence of a Mulberry Tree, Morus notabilis C.K. Schneid.</title>
        <authorList>
            <person name="He N."/>
            <person name="Zhao S."/>
        </authorList>
    </citation>
    <scope>NUCLEOTIDE SEQUENCE</scope>
</reference>
<accession>W9RPJ9</accession>
<proteinExistence type="predicted"/>
<protein>
    <submittedName>
        <fullName evidence="2">Uncharacterized protein</fullName>
    </submittedName>
</protein>
<organism evidence="2 3">
    <name type="scientific">Morus notabilis</name>
    <dbReference type="NCBI Taxonomy" id="981085"/>
    <lineage>
        <taxon>Eukaryota</taxon>
        <taxon>Viridiplantae</taxon>
        <taxon>Streptophyta</taxon>
        <taxon>Embryophyta</taxon>
        <taxon>Tracheophyta</taxon>
        <taxon>Spermatophyta</taxon>
        <taxon>Magnoliopsida</taxon>
        <taxon>eudicotyledons</taxon>
        <taxon>Gunneridae</taxon>
        <taxon>Pentapetalae</taxon>
        <taxon>rosids</taxon>
        <taxon>fabids</taxon>
        <taxon>Rosales</taxon>
        <taxon>Moraceae</taxon>
        <taxon>Moreae</taxon>
        <taxon>Morus</taxon>
    </lineage>
</organism>
<dbReference type="eggNOG" id="ENOG502S2JN">
    <property type="taxonomic scope" value="Eukaryota"/>
</dbReference>
<dbReference type="AlphaFoldDB" id="W9RPJ9"/>
<evidence type="ECO:0000313" key="3">
    <source>
        <dbReference type="Proteomes" id="UP000030645"/>
    </source>
</evidence>
<keyword evidence="3" id="KW-1185">Reference proteome</keyword>
<dbReference type="PANTHER" id="PTHR36368:SF1">
    <property type="entry name" value="ATP-DEPENDENT CASEINOLYTIC PROTEASE_CROTONASE FAMILY PROTEIN"/>
    <property type="match status" value="1"/>
</dbReference>